<dbReference type="RefSeq" id="XP_003018535.1">
    <property type="nucleotide sequence ID" value="XM_003018489.1"/>
</dbReference>
<dbReference type="GeneID" id="9584464"/>
<dbReference type="EMBL" id="ACYE01000445">
    <property type="protein sequence ID" value="EFE37890.1"/>
    <property type="molecule type" value="Genomic_DNA"/>
</dbReference>
<dbReference type="GO" id="GO:0016020">
    <property type="term" value="C:membrane"/>
    <property type="evidence" value="ECO:0007669"/>
    <property type="project" value="UniProtKB-SubCell"/>
</dbReference>
<feature type="transmembrane region" description="Helical" evidence="6">
    <location>
        <begin position="94"/>
        <end position="112"/>
    </location>
</feature>
<evidence type="ECO:0000256" key="1">
    <source>
        <dbReference type="ARBA" id="ARBA00004141"/>
    </source>
</evidence>
<feature type="transmembrane region" description="Helical" evidence="6">
    <location>
        <begin position="336"/>
        <end position="356"/>
    </location>
</feature>
<protein>
    <submittedName>
        <fullName evidence="7">GABA permease (Uga4), putative</fullName>
    </submittedName>
</protein>
<dbReference type="Pfam" id="PF13520">
    <property type="entry name" value="AA_permease_2"/>
    <property type="match status" value="2"/>
</dbReference>
<evidence type="ECO:0000256" key="3">
    <source>
        <dbReference type="ARBA" id="ARBA00022692"/>
    </source>
</evidence>
<proteinExistence type="predicted"/>
<evidence type="ECO:0000313" key="7">
    <source>
        <dbReference type="EMBL" id="EFE37890.1"/>
    </source>
</evidence>
<dbReference type="Proteomes" id="UP000008383">
    <property type="component" value="Unassembled WGS sequence"/>
</dbReference>
<evidence type="ECO:0000256" key="4">
    <source>
        <dbReference type="ARBA" id="ARBA00022989"/>
    </source>
</evidence>
<dbReference type="Gene3D" id="1.20.1740.10">
    <property type="entry name" value="Amino acid/polyamine transporter I"/>
    <property type="match status" value="1"/>
</dbReference>
<feature type="transmembrane region" description="Helical" evidence="6">
    <location>
        <begin position="46"/>
        <end position="67"/>
    </location>
</feature>
<dbReference type="GO" id="GO:0022857">
    <property type="term" value="F:transmembrane transporter activity"/>
    <property type="evidence" value="ECO:0007669"/>
    <property type="project" value="InterPro"/>
</dbReference>
<keyword evidence="2" id="KW-0813">Transport</keyword>
<dbReference type="InterPro" id="IPR002293">
    <property type="entry name" value="AA/rel_permease1"/>
</dbReference>
<feature type="transmembrane region" description="Helical" evidence="6">
    <location>
        <begin position="244"/>
        <end position="266"/>
    </location>
</feature>
<name>D4DJW3_TRIVH</name>
<keyword evidence="8" id="KW-1185">Reference proteome</keyword>
<evidence type="ECO:0000313" key="8">
    <source>
        <dbReference type="Proteomes" id="UP000008383"/>
    </source>
</evidence>
<evidence type="ECO:0000256" key="2">
    <source>
        <dbReference type="ARBA" id="ARBA00022448"/>
    </source>
</evidence>
<reference evidence="8" key="1">
    <citation type="journal article" date="2011" name="Genome Biol.">
        <title>Comparative and functional genomics provide insights into the pathogenicity of dermatophytic fungi.</title>
        <authorList>
            <person name="Burmester A."/>
            <person name="Shelest E."/>
            <person name="Gloeckner G."/>
            <person name="Heddergott C."/>
            <person name="Schindler S."/>
            <person name="Staib P."/>
            <person name="Heidel A."/>
            <person name="Felder M."/>
            <person name="Petzold A."/>
            <person name="Szafranski K."/>
            <person name="Feuermann M."/>
            <person name="Pedruzzi I."/>
            <person name="Priebe S."/>
            <person name="Groth M."/>
            <person name="Winkler R."/>
            <person name="Li W."/>
            <person name="Kniemeyer O."/>
            <person name="Schroeckh V."/>
            <person name="Hertweck C."/>
            <person name="Hube B."/>
            <person name="White T.C."/>
            <person name="Platzer M."/>
            <person name="Guthke R."/>
            <person name="Heitman J."/>
            <person name="Woestemeyer J."/>
            <person name="Zipfel P.F."/>
            <person name="Monod M."/>
            <person name="Brakhage A.A."/>
        </authorList>
    </citation>
    <scope>NUCLEOTIDE SEQUENCE [LARGE SCALE GENOMIC DNA]</scope>
    <source>
        <strain evidence="8">HKI 0517</strain>
    </source>
</reference>
<gene>
    <name evidence="7" type="ORF">TRV_07481</name>
</gene>
<keyword evidence="4 6" id="KW-1133">Transmembrane helix</keyword>
<comment type="subcellular location">
    <subcellularLocation>
        <location evidence="1">Membrane</location>
        <topology evidence="1">Multi-pass membrane protein</topology>
    </subcellularLocation>
</comment>
<keyword evidence="5 6" id="KW-0472">Membrane</keyword>
<dbReference type="OrthoDB" id="4476201at2759"/>
<feature type="transmembrane region" description="Helical" evidence="6">
    <location>
        <begin position="219"/>
        <end position="238"/>
    </location>
</feature>
<dbReference type="HOGENOM" id="CLU_004495_0_3_1"/>
<sequence length="385" mass="41903">MVFAIVSFVRDGEWMASRSQIYGVYAATIIVHGILAILAAPIMHRIQSACIVANVGLVLATVIALPIGRSRTAEGINSAAYVFSHVENHTSWPTGWAFMLAWLSPIWSVGAFDSCVHMSEEAMNAAKAVPYGILGAIGACWSLGFLSLCIIAACISTDLSSVLESRFGRPIAQVTSWSEAHFVIAASRQTWAFSRDGALPFSNYMKVVSRRFRYQPARAVVGVTVTSVILGLLCLINSAATNALFSLTVAGNNVAWATPIFCRIFWGQNKFKPGAFYTGRLSTPIAILALAYLSFSVTLSMFPTAGPAPSRKYFPAIFLQHYVSHVNTNISIADGMNYTIVINGCVWVGSLLYYFVSAKNWFHGPQRTLDPASVSLEESEDKEKR</sequence>
<dbReference type="PANTHER" id="PTHR45649:SF6">
    <property type="entry name" value="GABA-SPECIFIC PERMEASE"/>
    <property type="match status" value="1"/>
</dbReference>
<feature type="transmembrane region" description="Helical" evidence="6">
    <location>
        <begin position="132"/>
        <end position="156"/>
    </location>
</feature>
<accession>D4DJW3</accession>
<dbReference type="KEGG" id="tve:TRV_07481"/>
<dbReference type="PIRSF" id="PIRSF006060">
    <property type="entry name" value="AA_transporter"/>
    <property type="match status" value="1"/>
</dbReference>
<organism evidence="7 8">
    <name type="scientific">Trichophyton verrucosum (strain HKI 0517)</name>
    <dbReference type="NCBI Taxonomy" id="663202"/>
    <lineage>
        <taxon>Eukaryota</taxon>
        <taxon>Fungi</taxon>
        <taxon>Dikarya</taxon>
        <taxon>Ascomycota</taxon>
        <taxon>Pezizomycotina</taxon>
        <taxon>Eurotiomycetes</taxon>
        <taxon>Eurotiomycetidae</taxon>
        <taxon>Onygenales</taxon>
        <taxon>Arthrodermataceae</taxon>
        <taxon>Trichophyton</taxon>
    </lineage>
</organism>
<dbReference type="AlphaFoldDB" id="D4DJW3"/>
<comment type="caution">
    <text evidence="7">The sequence shown here is derived from an EMBL/GenBank/DDBJ whole genome shotgun (WGS) entry which is preliminary data.</text>
</comment>
<feature type="transmembrane region" description="Helical" evidence="6">
    <location>
        <begin position="286"/>
        <end position="305"/>
    </location>
</feature>
<dbReference type="PANTHER" id="PTHR45649">
    <property type="entry name" value="AMINO-ACID PERMEASE BAT1"/>
    <property type="match status" value="1"/>
</dbReference>
<evidence type="ECO:0000256" key="5">
    <source>
        <dbReference type="ARBA" id="ARBA00023136"/>
    </source>
</evidence>
<keyword evidence="3 6" id="KW-0812">Transmembrane</keyword>
<evidence type="ECO:0000256" key="6">
    <source>
        <dbReference type="SAM" id="Phobius"/>
    </source>
</evidence>
<feature type="transmembrane region" description="Helical" evidence="6">
    <location>
        <begin position="21"/>
        <end position="40"/>
    </location>
</feature>